<dbReference type="RefSeq" id="WP_044664475.1">
    <property type="nucleotide sequence ID" value="NZ_CDRZ01000079.1"/>
</dbReference>
<reference evidence="10" key="1">
    <citation type="submission" date="2015-01" db="EMBL/GenBank/DDBJ databases">
        <authorList>
            <person name="Manzoor Shahid"/>
            <person name="Zubair Saima"/>
        </authorList>
    </citation>
    <scope>NUCLEOTIDE SEQUENCE [LARGE SCALE GENOMIC DNA]</scope>
    <source>
        <strain evidence="10">Sp3</strain>
    </source>
</reference>
<evidence type="ECO:0000256" key="4">
    <source>
        <dbReference type="ARBA" id="ARBA00022705"/>
    </source>
</evidence>
<dbReference type="AlphaFoldDB" id="A0A0B7ME06"/>
<dbReference type="Pfam" id="PF21694">
    <property type="entry name" value="DNA_pol3_delta_C"/>
    <property type="match status" value="1"/>
</dbReference>
<proteinExistence type="inferred from homology"/>
<evidence type="ECO:0000256" key="5">
    <source>
        <dbReference type="ARBA" id="ARBA00022932"/>
    </source>
</evidence>
<dbReference type="Proteomes" id="UP000046155">
    <property type="component" value="Unassembled WGS sequence"/>
</dbReference>
<dbReference type="OrthoDB" id="9775929at2"/>
<evidence type="ECO:0000256" key="2">
    <source>
        <dbReference type="ARBA" id="ARBA00022679"/>
    </source>
</evidence>
<sequence length="322" mass="36088">MAVITYNQAKQALAMGEIPAFLVLHGEDRYQAREMIRYLRSRLEARNSSGIDYLEWDEEAVEADIYKSLVTLPLGTAERMAVINNPDVSAVKSYLKVNNPRLVAVLLMEKKLKKKDLKDIENGWVVECIPLKGRELVRWLQEEAISRGNELPTAAAEYLRFSCGENPALLSQEIEKASLYLGKKQRRITVDVFQSVGSRTAGRTLFELVDAVAERKGSATVEVLQELLAQGKPPVLLVSMLSRHYLQMLEAYWLLEEGVSPGELSGVMGVHPFVAKKLMKQIRSYHLSEIEKILDGLLELDLSLKKGKGSPELLMTSFLGTV</sequence>
<dbReference type="SUPFAM" id="SSF48019">
    <property type="entry name" value="post-AAA+ oligomerization domain-like"/>
    <property type="match status" value="1"/>
</dbReference>
<accession>A0A0B7ME06</accession>
<keyword evidence="3 9" id="KW-0548">Nucleotidyltransferase</keyword>
<dbReference type="SUPFAM" id="SSF52540">
    <property type="entry name" value="P-loop containing nucleoside triphosphate hydrolases"/>
    <property type="match status" value="1"/>
</dbReference>
<dbReference type="PANTHER" id="PTHR34388">
    <property type="entry name" value="DNA POLYMERASE III SUBUNIT DELTA"/>
    <property type="match status" value="1"/>
</dbReference>
<dbReference type="NCBIfam" id="TIGR01128">
    <property type="entry name" value="holA"/>
    <property type="match status" value="1"/>
</dbReference>
<dbReference type="GO" id="GO:0006261">
    <property type="term" value="P:DNA-templated DNA replication"/>
    <property type="evidence" value="ECO:0007669"/>
    <property type="project" value="TreeGrafter"/>
</dbReference>
<keyword evidence="4" id="KW-0235">DNA replication</keyword>
<evidence type="ECO:0000256" key="1">
    <source>
        <dbReference type="ARBA" id="ARBA00012417"/>
    </source>
</evidence>
<keyword evidence="2 9" id="KW-0808">Transferase</keyword>
<dbReference type="InterPro" id="IPR005790">
    <property type="entry name" value="DNA_polIII_delta"/>
</dbReference>
<dbReference type="GO" id="GO:0003677">
    <property type="term" value="F:DNA binding"/>
    <property type="evidence" value="ECO:0007669"/>
    <property type="project" value="InterPro"/>
</dbReference>
<evidence type="ECO:0000256" key="7">
    <source>
        <dbReference type="ARBA" id="ARBA00049244"/>
    </source>
</evidence>
<evidence type="ECO:0000256" key="3">
    <source>
        <dbReference type="ARBA" id="ARBA00022695"/>
    </source>
</evidence>
<dbReference type="EMBL" id="CDRZ01000079">
    <property type="protein sequence ID" value="CEO88280.1"/>
    <property type="molecule type" value="Genomic_DNA"/>
</dbReference>
<dbReference type="InterPro" id="IPR008921">
    <property type="entry name" value="DNA_pol3_clamp-load_cplx_C"/>
</dbReference>
<dbReference type="Gene3D" id="3.40.50.300">
    <property type="entry name" value="P-loop containing nucleotide triphosphate hydrolases"/>
    <property type="match status" value="1"/>
</dbReference>
<dbReference type="PANTHER" id="PTHR34388:SF1">
    <property type="entry name" value="DNA POLYMERASE III SUBUNIT DELTA"/>
    <property type="match status" value="1"/>
</dbReference>
<evidence type="ECO:0000259" key="8">
    <source>
        <dbReference type="Pfam" id="PF21694"/>
    </source>
</evidence>
<gene>
    <name evidence="9" type="ORF">SSCH_170014</name>
</gene>
<dbReference type="GO" id="GO:0003887">
    <property type="term" value="F:DNA-directed DNA polymerase activity"/>
    <property type="evidence" value="ECO:0007669"/>
    <property type="project" value="UniProtKB-KW"/>
</dbReference>
<organism evidence="9 10">
    <name type="scientific">Syntrophaceticus schinkii</name>
    <dbReference type="NCBI Taxonomy" id="499207"/>
    <lineage>
        <taxon>Bacteria</taxon>
        <taxon>Bacillati</taxon>
        <taxon>Bacillota</taxon>
        <taxon>Clostridia</taxon>
        <taxon>Thermoanaerobacterales</taxon>
        <taxon>Thermoanaerobacterales Family III. Incertae Sedis</taxon>
        <taxon>Syntrophaceticus</taxon>
    </lineage>
</organism>
<comment type="similarity">
    <text evidence="6">Belongs to the DNA polymerase HolA subunit family.</text>
</comment>
<dbReference type="InterPro" id="IPR048466">
    <property type="entry name" value="DNA_pol3_delta-like_C"/>
</dbReference>
<comment type="catalytic activity">
    <reaction evidence="7">
        <text>DNA(n) + a 2'-deoxyribonucleoside 5'-triphosphate = DNA(n+1) + diphosphate</text>
        <dbReference type="Rhea" id="RHEA:22508"/>
        <dbReference type="Rhea" id="RHEA-COMP:17339"/>
        <dbReference type="Rhea" id="RHEA-COMP:17340"/>
        <dbReference type="ChEBI" id="CHEBI:33019"/>
        <dbReference type="ChEBI" id="CHEBI:61560"/>
        <dbReference type="ChEBI" id="CHEBI:173112"/>
        <dbReference type="EC" id="2.7.7.7"/>
    </reaction>
</comment>
<dbReference type="Gene3D" id="1.20.272.10">
    <property type="match status" value="1"/>
</dbReference>
<evidence type="ECO:0000313" key="9">
    <source>
        <dbReference type="EMBL" id="CEO88280.1"/>
    </source>
</evidence>
<protein>
    <recommendedName>
        <fullName evidence="1">DNA-directed DNA polymerase</fullName>
        <ecNumber evidence="1">2.7.7.7</ecNumber>
    </recommendedName>
</protein>
<dbReference type="Gene3D" id="1.10.8.60">
    <property type="match status" value="1"/>
</dbReference>
<evidence type="ECO:0000256" key="6">
    <source>
        <dbReference type="ARBA" id="ARBA00034754"/>
    </source>
</evidence>
<feature type="domain" description="DNA polymerase III delta subunit-like C-terminal" evidence="8">
    <location>
        <begin position="205"/>
        <end position="319"/>
    </location>
</feature>
<dbReference type="EC" id="2.7.7.7" evidence="1"/>
<keyword evidence="10" id="KW-1185">Reference proteome</keyword>
<evidence type="ECO:0000313" key="10">
    <source>
        <dbReference type="Proteomes" id="UP000046155"/>
    </source>
</evidence>
<dbReference type="GO" id="GO:0009360">
    <property type="term" value="C:DNA polymerase III complex"/>
    <property type="evidence" value="ECO:0007669"/>
    <property type="project" value="TreeGrafter"/>
</dbReference>
<keyword evidence="5" id="KW-0239">DNA-directed DNA polymerase</keyword>
<name>A0A0B7ME06_9FIRM</name>
<dbReference type="InterPro" id="IPR027417">
    <property type="entry name" value="P-loop_NTPase"/>
</dbReference>